<dbReference type="AlphaFoldDB" id="A0AAU7YVB9"/>
<dbReference type="Gene3D" id="1.10.1740.10">
    <property type="match status" value="1"/>
</dbReference>
<feature type="domain" description="RNA polymerase sigma-70 region 2" evidence="5">
    <location>
        <begin position="59"/>
        <end position="125"/>
    </location>
</feature>
<dbReference type="PANTHER" id="PTHR43133">
    <property type="entry name" value="RNA POLYMERASE ECF-TYPE SIGMA FACTO"/>
    <property type="match status" value="1"/>
</dbReference>
<dbReference type="Pfam" id="PF04542">
    <property type="entry name" value="Sigma70_r2"/>
    <property type="match status" value="1"/>
</dbReference>
<dbReference type="RefSeq" id="WP_353070945.1">
    <property type="nucleotide sequence ID" value="NZ_CP132938.1"/>
</dbReference>
<dbReference type="KEGG" id="tgi:RBB81_13045"/>
<dbReference type="Gene3D" id="1.10.10.10">
    <property type="entry name" value="Winged helix-like DNA-binding domain superfamily/Winged helix DNA-binding domain"/>
    <property type="match status" value="1"/>
</dbReference>
<keyword evidence="4" id="KW-0804">Transcription</keyword>
<keyword evidence="2" id="KW-0805">Transcription regulation</keyword>
<dbReference type="SUPFAM" id="SSF88659">
    <property type="entry name" value="Sigma3 and sigma4 domains of RNA polymerase sigma factors"/>
    <property type="match status" value="1"/>
</dbReference>
<proteinExistence type="inferred from homology"/>
<evidence type="ECO:0000259" key="5">
    <source>
        <dbReference type="Pfam" id="PF04542"/>
    </source>
</evidence>
<evidence type="ECO:0000256" key="3">
    <source>
        <dbReference type="ARBA" id="ARBA00023082"/>
    </source>
</evidence>
<feature type="domain" description="RNA polymerase sigma factor 70 region 4 type 2" evidence="6">
    <location>
        <begin position="163"/>
        <end position="215"/>
    </location>
</feature>
<dbReference type="Pfam" id="PF08281">
    <property type="entry name" value="Sigma70_r4_2"/>
    <property type="match status" value="1"/>
</dbReference>
<accession>A0AAU7YVB9</accession>
<dbReference type="InterPro" id="IPR007627">
    <property type="entry name" value="RNA_pol_sigma70_r2"/>
</dbReference>
<dbReference type="InterPro" id="IPR036388">
    <property type="entry name" value="WH-like_DNA-bd_sf"/>
</dbReference>
<dbReference type="GO" id="GO:0016987">
    <property type="term" value="F:sigma factor activity"/>
    <property type="evidence" value="ECO:0007669"/>
    <property type="project" value="UniProtKB-KW"/>
</dbReference>
<dbReference type="NCBIfam" id="TIGR02937">
    <property type="entry name" value="sigma70-ECF"/>
    <property type="match status" value="1"/>
</dbReference>
<name>A0AAU7YVB9_9BACT</name>
<dbReference type="InterPro" id="IPR013249">
    <property type="entry name" value="RNA_pol_sigma70_r4_t2"/>
</dbReference>
<gene>
    <name evidence="7" type="ORF">RBB81_13045</name>
</gene>
<evidence type="ECO:0000256" key="1">
    <source>
        <dbReference type="ARBA" id="ARBA00010641"/>
    </source>
</evidence>
<reference evidence="7" key="2">
    <citation type="journal article" date="2024" name="Environ. Microbiol.">
        <title>Genome analysis and description of Tunturibacter gen. nov. expands the diversity of Terriglobia in tundra soils.</title>
        <authorList>
            <person name="Messyasz A."/>
            <person name="Mannisto M.K."/>
            <person name="Kerkhof L.J."/>
            <person name="Haggblom M.M."/>
        </authorList>
    </citation>
    <scope>NUCLEOTIDE SEQUENCE</scope>
    <source>
        <strain evidence="7">M8UP39</strain>
    </source>
</reference>
<dbReference type="PANTHER" id="PTHR43133:SF51">
    <property type="entry name" value="RNA POLYMERASE SIGMA FACTOR"/>
    <property type="match status" value="1"/>
</dbReference>
<dbReference type="InterPro" id="IPR014284">
    <property type="entry name" value="RNA_pol_sigma-70_dom"/>
</dbReference>
<dbReference type="InterPro" id="IPR039425">
    <property type="entry name" value="RNA_pol_sigma-70-like"/>
</dbReference>
<evidence type="ECO:0000256" key="2">
    <source>
        <dbReference type="ARBA" id="ARBA00023015"/>
    </source>
</evidence>
<comment type="similarity">
    <text evidence="1">Belongs to the sigma-70 factor family. ECF subfamily.</text>
</comment>
<organism evidence="7">
    <name type="scientific">Tunturiibacter gelidiferens</name>
    <dbReference type="NCBI Taxonomy" id="3069689"/>
    <lineage>
        <taxon>Bacteria</taxon>
        <taxon>Pseudomonadati</taxon>
        <taxon>Acidobacteriota</taxon>
        <taxon>Terriglobia</taxon>
        <taxon>Terriglobales</taxon>
        <taxon>Acidobacteriaceae</taxon>
        <taxon>Tunturiibacter</taxon>
    </lineage>
</organism>
<protein>
    <submittedName>
        <fullName evidence="7">Sigma-70 family RNA polymerase sigma factor</fullName>
    </submittedName>
</protein>
<dbReference type="InterPro" id="IPR013324">
    <property type="entry name" value="RNA_pol_sigma_r3/r4-like"/>
</dbReference>
<evidence type="ECO:0000259" key="6">
    <source>
        <dbReference type="Pfam" id="PF08281"/>
    </source>
</evidence>
<reference evidence="7" key="1">
    <citation type="submission" date="2023-08" db="EMBL/GenBank/DDBJ databases">
        <authorList>
            <person name="Messyasz A."/>
            <person name="Mannisto M.K."/>
            <person name="Kerkhof L.J."/>
            <person name="Haggblom M."/>
        </authorList>
    </citation>
    <scope>NUCLEOTIDE SEQUENCE</scope>
    <source>
        <strain evidence="7">M8UP39</strain>
    </source>
</reference>
<dbReference type="InterPro" id="IPR013325">
    <property type="entry name" value="RNA_pol_sigma_r2"/>
</dbReference>
<dbReference type="GO" id="GO:0003677">
    <property type="term" value="F:DNA binding"/>
    <property type="evidence" value="ECO:0007669"/>
    <property type="project" value="InterPro"/>
</dbReference>
<sequence length="235" mass="27234">MQFQRVKTTAEVSESRTKEFMNICSSQDEISVKLLAAAATDEILVGAAKLGDRFAFAELWARHSNTAFNVAYRVTKSRDDAEDVIQEAWMRVYVHLNTFDGRAKFSTWLTRIVINSALMTLRRKRTHPETSMEISDGKTWQQREIADQTKNVEELYARHERTELLKRAICRLQPPLRNVVEIHQSNDRSIKEIADLVGLSVAATKSRLLRARRALRMDLVERREKQCPVVQEKYR</sequence>
<dbReference type="EMBL" id="CP132938">
    <property type="protein sequence ID" value="XCB20525.1"/>
    <property type="molecule type" value="Genomic_DNA"/>
</dbReference>
<evidence type="ECO:0000256" key="4">
    <source>
        <dbReference type="ARBA" id="ARBA00023163"/>
    </source>
</evidence>
<keyword evidence="3" id="KW-0731">Sigma factor</keyword>
<dbReference type="SUPFAM" id="SSF88946">
    <property type="entry name" value="Sigma2 domain of RNA polymerase sigma factors"/>
    <property type="match status" value="1"/>
</dbReference>
<dbReference type="GO" id="GO:0006352">
    <property type="term" value="P:DNA-templated transcription initiation"/>
    <property type="evidence" value="ECO:0007669"/>
    <property type="project" value="InterPro"/>
</dbReference>
<evidence type="ECO:0000313" key="7">
    <source>
        <dbReference type="EMBL" id="XCB20525.1"/>
    </source>
</evidence>